<proteinExistence type="predicted"/>
<organism evidence="1 2">
    <name type="scientific">Rhizoctonia solani</name>
    <dbReference type="NCBI Taxonomy" id="456999"/>
    <lineage>
        <taxon>Eukaryota</taxon>
        <taxon>Fungi</taxon>
        <taxon>Dikarya</taxon>
        <taxon>Basidiomycota</taxon>
        <taxon>Agaricomycotina</taxon>
        <taxon>Agaricomycetes</taxon>
        <taxon>Cantharellales</taxon>
        <taxon>Ceratobasidiaceae</taxon>
        <taxon>Rhizoctonia</taxon>
    </lineage>
</organism>
<evidence type="ECO:0000313" key="2">
    <source>
        <dbReference type="Proteomes" id="UP000663846"/>
    </source>
</evidence>
<dbReference type="EMBL" id="CAJMWS010000844">
    <property type="protein sequence ID" value="CAE6465915.1"/>
    <property type="molecule type" value="Genomic_DNA"/>
</dbReference>
<dbReference type="AlphaFoldDB" id="A0A8H3BUA4"/>
<evidence type="ECO:0000313" key="1">
    <source>
        <dbReference type="EMBL" id="CAE6465915.1"/>
    </source>
</evidence>
<name>A0A8H3BUA4_9AGAM</name>
<reference evidence="1" key="1">
    <citation type="submission" date="2021-01" db="EMBL/GenBank/DDBJ databases">
        <authorList>
            <person name="Kaushik A."/>
        </authorList>
    </citation>
    <scope>NUCLEOTIDE SEQUENCE</scope>
    <source>
        <strain evidence="1">AG1-1C</strain>
    </source>
</reference>
<sequence>MQLRKDHEAPFYHEFVVFRLDNNGGTFRIDRRQLPNEVRPLDCIYEQGVEAYDTLQKVNSMNDSLFSSSSCIISLDLRVRVHLWVVLKSCWAIHNHPSAWVYTIQRYNCFFFSRSISMNTAYSVPKEESILAKNRTTLKSFNFLYDWDDMMLRFREHDGDLHVWGIMHDQYCTGPDGKNEEEVKLPYAGDIRPRRLPRWASSALLMFQASMGRFWQDAFLDVIQILLVTVSKRFKNKNRTITGHLLGEMVHGVFESQIDLIDDAWWVHCKAQLWLLDKKFKSMIKKALNCPSLRLSLTTQHGRTQNKKSCGAILCQ</sequence>
<dbReference type="Proteomes" id="UP000663846">
    <property type="component" value="Unassembled WGS sequence"/>
</dbReference>
<protein>
    <submittedName>
        <fullName evidence="1">Uncharacterized protein</fullName>
    </submittedName>
</protein>
<accession>A0A8H3BUA4</accession>
<gene>
    <name evidence="1" type="ORF">RDB_LOCUS166973</name>
</gene>
<comment type="caution">
    <text evidence="1">The sequence shown here is derived from an EMBL/GenBank/DDBJ whole genome shotgun (WGS) entry which is preliminary data.</text>
</comment>